<dbReference type="EC" id="3.4.19.12" evidence="14"/>
<comment type="similarity">
    <text evidence="2 14">Belongs to the peptidase C19 family.</text>
</comment>
<reference evidence="19 21" key="1">
    <citation type="submission" date="2021-11" db="EMBL/GenBank/DDBJ databases">
        <authorList>
            <person name="Islam A."/>
            <person name="Islam S."/>
            <person name="Flora M.S."/>
            <person name="Rahman M."/>
            <person name="Ziaur R.M."/>
            <person name="Epstein J.H."/>
            <person name="Hassan M."/>
            <person name="Klassen M."/>
            <person name="Woodard K."/>
            <person name="Webb A."/>
            <person name="Webby R.J."/>
            <person name="El Zowalaty M.E."/>
        </authorList>
    </citation>
    <scope>NUCLEOTIDE SEQUENCE</scope>
    <source>
        <strain evidence="20">Pbs1</strain>
        <strain evidence="19">Pbs3</strain>
    </source>
</reference>
<evidence type="ECO:0000256" key="4">
    <source>
        <dbReference type="ARBA" id="ARBA00022723"/>
    </source>
</evidence>
<keyword evidence="7 14" id="KW-0833">Ubl conjugation pathway</keyword>
<dbReference type="PROSITE" id="PS00973">
    <property type="entry name" value="USP_2"/>
    <property type="match status" value="1"/>
</dbReference>
<dbReference type="GO" id="GO:0004843">
    <property type="term" value="F:cysteine-type deubiquitinase activity"/>
    <property type="evidence" value="ECO:0007669"/>
    <property type="project" value="UniProtKB-UniRule"/>
</dbReference>
<keyword evidence="21" id="KW-1185">Reference proteome</keyword>
<evidence type="ECO:0000313" key="20">
    <source>
        <dbReference type="EMBL" id="CAH0522280.1"/>
    </source>
</evidence>
<feature type="binding site" evidence="12">
    <location>
        <position position="214"/>
    </location>
    <ligand>
        <name>Zn(2+)</name>
        <dbReference type="ChEBI" id="CHEBI:29105"/>
    </ligand>
</feature>
<accession>A0AAU9L696</accession>
<keyword evidence="4 12" id="KW-0479">Metal-binding</keyword>
<name>A0AAU9L696_9STRA</name>
<organism evidence="19 22">
    <name type="scientific">Peronospora belbahrii</name>
    <dbReference type="NCBI Taxonomy" id="622444"/>
    <lineage>
        <taxon>Eukaryota</taxon>
        <taxon>Sar</taxon>
        <taxon>Stramenopiles</taxon>
        <taxon>Oomycota</taxon>
        <taxon>Peronosporomycetes</taxon>
        <taxon>Peronosporales</taxon>
        <taxon>Peronosporaceae</taxon>
        <taxon>Peronospora</taxon>
    </lineage>
</organism>
<dbReference type="PROSITE" id="PS00972">
    <property type="entry name" value="USP_1"/>
    <property type="match status" value="1"/>
</dbReference>
<dbReference type="EMBL" id="CAKKTJ010000326">
    <property type="protein sequence ID" value="CAH0481010.1"/>
    <property type="molecule type" value="Genomic_DNA"/>
</dbReference>
<dbReference type="Gene3D" id="1.10.8.10">
    <property type="entry name" value="DNA helicase RuvA subunit, C-terminal domain"/>
    <property type="match status" value="2"/>
</dbReference>
<dbReference type="Pfam" id="PF17807">
    <property type="entry name" value="zf-UBP_var"/>
    <property type="match status" value="1"/>
</dbReference>
<dbReference type="InterPro" id="IPR041432">
    <property type="entry name" value="UBP13_Znf-UBP_var"/>
</dbReference>
<dbReference type="PROSITE" id="PS50030">
    <property type="entry name" value="UBA"/>
    <property type="match status" value="2"/>
</dbReference>
<keyword evidence="6 13" id="KW-0863">Zinc-finger</keyword>
<keyword evidence="5" id="KW-0677">Repeat</keyword>
<evidence type="ECO:0000256" key="1">
    <source>
        <dbReference type="ARBA" id="ARBA00000707"/>
    </source>
</evidence>
<evidence type="ECO:0000256" key="15">
    <source>
        <dbReference type="SAM" id="MobiDB-lite"/>
    </source>
</evidence>
<evidence type="ECO:0000256" key="2">
    <source>
        <dbReference type="ARBA" id="ARBA00009085"/>
    </source>
</evidence>
<evidence type="ECO:0000256" key="5">
    <source>
        <dbReference type="ARBA" id="ARBA00022737"/>
    </source>
</evidence>
<dbReference type="SUPFAM" id="SSF54001">
    <property type="entry name" value="Cysteine proteinases"/>
    <property type="match status" value="1"/>
</dbReference>
<evidence type="ECO:0000256" key="3">
    <source>
        <dbReference type="ARBA" id="ARBA00022670"/>
    </source>
</evidence>
<evidence type="ECO:0000259" key="18">
    <source>
        <dbReference type="PROSITE" id="PS50271"/>
    </source>
</evidence>
<dbReference type="InterPro" id="IPR013083">
    <property type="entry name" value="Znf_RING/FYVE/PHD"/>
</dbReference>
<comment type="caution">
    <text evidence="19">The sequence shown here is derived from an EMBL/GenBank/DDBJ whole genome shotgun (WGS) entry which is preliminary data.</text>
</comment>
<comment type="catalytic activity">
    <reaction evidence="1 14">
        <text>Thiol-dependent hydrolysis of ester, thioester, amide, peptide and isopeptide bonds formed by the C-terminal Gly of ubiquitin (a 76-residue protein attached to proteins as an intracellular targeting signal).</text>
        <dbReference type="EC" id="3.4.19.12"/>
    </reaction>
</comment>
<evidence type="ECO:0000256" key="7">
    <source>
        <dbReference type="ARBA" id="ARBA00022786"/>
    </source>
</evidence>
<dbReference type="InterPro" id="IPR028889">
    <property type="entry name" value="USP"/>
</dbReference>
<dbReference type="Gene3D" id="3.90.70.10">
    <property type="entry name" value="Cysteine proteinases"/>
    <property type="match status" value="2"/>
</dbReference>
<feature type="domain" description="UBA" evidence="16">
    <location>
        <begin position="663"/>
        <end position="704"/>
    </location>
</feature>
<dbReference type="InterPro" id="IPR018200">
    <property type="entry name" value="USP_CS"/>
</dbReference>
<feature type="region of interest" description="Disordered" evidence="15">
    <location>
        <begin position="532"/>
        <end position="551"/>
    </location>
</feature>
<dbReference type="GO" id="GO:0006508">
    <property type="term" value="P:proteolysis"/>
    <property type="evidence" value="ECO:0007669"/>
    <property type="project" value="UniProtKB-KW"/>
</dbReference>
<evidence type="ECO:0000256" key="9">
    <source>
        <dbReference type="ARBA" id="ARBA00022807"/>
    </source>
</evidence>
<evidence type="ECO:0000259" key="16">
    <source>
        <dbReference type="PROSITE" id="PS50030"/>
    </source>
</evidence>
<dbReference type="PROSITE" id="PS50271">
    <property type="entry name" value="ZF_UBP"/>
    <property type="match status" value="1"/>
</dbReference>
<dbReference type="AlphaFoldDB" id="A0AAU9L696"/>
<dbReference type="SMART" id="SM00165">
    <property type="entry name" value="UBA"/>
    <property type="match status" value="2"/>
</dbReference>
<dbReference type="PANTHER" id="PTHR21646:SF10">
    <property type="entry name" value="UBIQUITIN CARBOXYL-TERMINAL HYDROLASE 14"/>
    <property type="match status" value="1"/>
</dbReference>
<dbReference type="PIRSF" id="PIRSF016308">
    <property type="entry name" value="UBP"/>
    <property type="match status" value="1"/>
</dbReference>
<dbReference type="GO" id="GO:0016579">
    <property type="term" value="P:protein deubiquitination"/>
    <property type="evidence" value="ECO:0007669"/>
    <property type="project" value="InterPro"/>
</dbReference>
<evidence type="ECO:0000256" key="12">
    <source>
        <dbReference type="PIRSR" id="PIRSR016308-3"/>
    </source>
</evidence>
<dbReference type="SUPFAM" id="SSF57850">
    <property type="entry name" value="RING/U-box"/>
    <property type="match status" value="1"/>
</dbReference>
<dbReference type="Pfam" id="PF02148">
    <property type="entry name" value="zf-UBP"/>
    <property type="match status" value="1"/>
</dbReference>
<evidence type="ECO:0000256" key="11">
    <source>
        <dbReference type="PIRSR" id="PIRSR016308-1"/>
    </source>
</evidence>
<dbReference type="InterPro" id="IPR001394">
    <property type="entry name" value="Peptidase_C19_UCH"/>
</dbReference>
<dbReference type="InterPro" id="IPR015940">
    <property type="entry name" value="UBA"/>
</dbReference>
<feature type="domain" description="USP" evidence="17">
    <location>
        <begin position="324"/>
        <end position="862"/>
    </location>
</feature>
<dbReference type="InterPro" id="IPR009060">
    <property type="entry name" value="UBA-like_sf"/>
</dbReference>
<dbReference type="InterPro" id="IPR038765">
    <property type="entry name" value="Papain-like_cys_pep_sf"/>
</dbReference>
<proteinExistence type="inferred from homology"/>
<evidence type="ECO:0000256" key="14">
    <source>
        <dbReference type="RuleBase" id="RU366025"/>
    </source>
</evidence>
<evidence type="ECO:0000256" key="6">
    <source>
        <dbReference type="ARBA" id="ARBA00022771"/>
    </source>
</evidence>
<dbReference type="SUPFAM" id="SSF46934">
    <property type="entry name" value="UBA-like"/>
    <property type="match status" value="1"/>
</dbReference>
<evidence type="ECO:0000313" key="19">
    <source>
        <dbReference type="EMBL" id="CAH0481010.1"/>
    </source>
</evidence>
<feature type="binding site" evidence="12">
    <location>
        <position position="197"/>
    </location>
    <ligand>
        <name>Zn(2+)</name>
        <dbReference type="ChEBI" id="CHEBI:29105"/>
    </ligand>
</feature>
<dbReference type="InterPro" id="IPR016652">
    <property type="entry name" value="Ubiquitinyl_hydrolase"/>
</dbReference>
<evidence type="ECO:0000256" key="8">
    <source>
        <dbReference type="ARBA" id="ARBA00022801"/>
    </source>
</evidence>
<evidence type="ECO:0000256" key="13">
    <source>
        <dbReference type="PROSITE-ProRule" id="PRU00502"/>
    </source>
</evidence>
<feature type="active site" description="Proton acceptor" evidence="11">
    <location>
        <position position="824"/>
    </location>
</feature>
<dbReference type="Proteomes" id="UP001158986">
    <property type="component" value="Unassembled WGS sequence"/>
</dbReference>
<dbReference type="InterPro" id="IPR001607">
    <property type="entry name" value="Znf_UBP"/>
</dbReference>
<dbReference type="Gene3D" id="3.30.40.10">
    <property type="entry name" value="Zinc/RING finger domain, C3HC4 (zinc finger)"/>
    <property type="match status" value="2"/>
</dbReference>
<gene>
    <name evidence="20" type="ORF">PBS001_LOCUS8714</name>
    <name evidence="19" type="ORF">PBS003_LOCUS7620</name>
</gene>
<dbReference type="Pfam" id="PF00627">
    <property type="entry name" value="UBA"/>
    <property type="match status" value="2"/>
</dbReference>
<evidence type="ECO:0000256" key="10">
    <source>
        <dbReference type="ARBA" id="ARBA00022833"/>
    </source>
</evidence>
<keyword evidence="10 12" id="KW-0862">Zinc</keyword>
<dbReference type="PROSITE" id="PS50235">
    <property type="entry name" value="USP_3"/>
    <property type="match status" value="1"/>
</dbReference>
<feature type="binding site" evidence="12">
    <location>
        <position position="192"/>
    </location>
    <ligand>
        <name>Zn(2+)</name>
        <dbReference type="ChEBI" id="CHEBI:29105"/>
    </ligand>
</feature>
<feature type="active site" description="Nucleophile" evidence="11">
    <location>
        <position position="333"/>
    </location>
</feature>
<feature type="domain" description="UBP-type" evidence="18">
    <location>
        <begin position="166"/>
        <end position="282"/>
    </location>
</feature>
<dbReference type="PANTHER" id="PTHR21646">
    <property type="entry name" value="UBIQUITIN CARBOXYL-TERMINAL HYDROLASE"/>
    <property type="match status" value="1"/>
</dbReference>
<dbReference type="Proteomes" id="UP001160483">
    <property type="component" value="Unassembled WGS sequence"/>
</dbReference>
<dbReference type="FunFam" id="1.10.8.10:FF:000086">
    <property type="entry name" value="Ubiquitin carboxyl-terminal hydrolase"/>
    <property type="match status" value="1"/>
</dbReference>
<keyword evidence="3 14" id="KW-0645">Protease</keyword>
<protein>
    <recommendedName>
        <fullName evidence="14">Ubiquitin carboxyl-terminal hydrolase</fullName>
        <ecNumber evidence="14">3.4.19.12</ecNumber>
    </recommendedName>
</protein>
<dbReference type="InterPro" id="IPR050185">
    <property type="entry name" value="Ub_carboxyl-term_hydrolase"/>
</dbReference>
<dbReference type="EMBL" id="CAKLCB010000388">
    <property type="protein sequence ID" value="CAH0522280.1"/>
    <property type="molecule type" value="Genomic_DNA"/>
</dbReference>
<evidence type="ECO:0000313" key="22">
    <source>
        <dbReference type="Proteomes" id="UP001160483"/>
    </source>
</evidence>
<sequence>MAQFLQSAACNIRVPHASDRVYRDECVFSFDSPLSPSGLYTNLHSFLSFGAPCLFFDRNGTANHVVYLHQQHQRKSKTVRSLQPKENPTELAIGGSGGFVANVEEKFELEKTFSIVVLDPEQQELVRVSLDAPELPVKIKKVAEAVLNHVGSTVTEEVASWQEELKLTKYAEQLEQVPSPPYIASNPSTWKCQAPDCDKQENLWLNLSDGYIGCGRQNWDGSGGCGAALTHFTETGEKYPLAVKLGTITAEGGDVYSYSQDENDMVKNPHLAKHLQHFGINVNNLCKTDKSMNELQVGLNLSYEFDAVTEAGKKLVPVSGAGYMGFKNLGNSCYMNSVLQLLLALPEVQERYFKDTNKIFSTVNQMSTLPVDDFAAQFAKLANAALTDRYKKQFLVSNNDNKEAEEDDMHNIDLRPITFRGLVGKGHPDFSTGQQQDAVEYLQHLMDFMTRAERVSADRLRPLLSGDNSTSVELPTASLFKFKLEDRVQCMTSQKVKYVLRDDMLLQLQIPLEAATNATQVTAYQVLEQKRQRLGDNEKSGKSENKDSEERVVPNVPFEACVEKTLAPEIIEDFLSTATGKKGQAQKTVRFRSFPRYLLVQMRRFYVAEDWTPKKLEVEVKVPEKFSLSRFVSKGLVDGEEELPEKSVATVTKESAAGAQVDAADEVLVAQLVSMGFSENDCKRAAIATGNANAEAAMEWIFSHMADPDFNDPPTPASSTPIVKDESVNLELVSNLMAMGFAEPHAKCALKQTDNNPDRAAEWLFSRMDDLNGAVAQCDNESTLPVVASSGAVPFVKRLDSETVGDYSLVGFISHVGKNTNSGHYVCHMKKDGRWVIFNDDKVAVSEEPPLGAGYLYLFRRTDH</sequence>
<keyword evidence="8 14" id="KW-0378">Hydrolase</keyword>
<dbReference type="GO" id="GO:0008270">
    <property type="term" value="F:zinc ion binding"/>
    <property type="evidence" value="ECO:0007669"/>
    <property type="project" value="UniProtKB-KW"/>
</dbReference>
<evidence type="ECO:0000313" key="21">
    <source>
        <dbReference type="Proteomes" id="UP001158986"/>
    </source>
</evidence>
<evidence type="ECO:0000259" key="17">
    <source>
        <dbReference type="PROSITE" id="PS50235"/>
    </source>
</evidence>
<dbReference type="FunFam" id="3.30.40.10:FF:000396">
    <property type="entry name" value="Ubiquitin carboxyl-terminal hydrolase"/>
    <property type="match status" value="1"/>
</dbReference>
<feature type="domain" description="UBA" evidence="16">
    <location>
        <begin position="723"/>
        <end position="767"/>
    </location>
</feature>
<keyword evidence="9 14" id="KW-0788">Thiol protease</keyword>
<dbReference type="Pfam" id="PF00443">
    <property type="entry name" value="UCH"/>
    <property type="match status" value="1"/>
</dbReference>
<dbReference type="SMART" id="SM00290">
    <property type="entry name" value="ZnF_UBP"/>
    <property type="match status" value="1"/>
</dbReference>